<dbReference type="Pfam" id="PF01502">
    <property type="entry name" value="PRA-CH"/>
    <property type="match status" value="1"/>
</dbReference>
<organism evidence="9 10">
    <name type="scientific">Candidatus Seongchinamella marina</name>
    <dbReference type="NCBI Taxonomy" id="2518990"/>
    <lineage>
        <taxon>Bacteria</taxon>
        <taxon>Pseudomonadati</taxon>
        <taxon>Pseudomonadota</taxon>
        <taxon>Gammaproteobacteria</taxon>
        <taxon>Cellvibrionales</taxon>
        <taxon>Halieaceae</taxon>
        <taxon>Seongchinamella</taxon>
    </lineage>
</organism>
<evidence type="ECO:0000259" key="8">
    <source>
        <dbReference type="Pfam" id="PF01502"/>
    </source>
</evidence>
<comment type="catalytic activity">
    <reaction evidence="1 7">
        <text>1-(5-phospho-beta-D-ribosyl)-5'-AMP + H2O = 1-(5-phospho-beta-D-ribosyl)-5-[(5-phospho-beta-D-ribosylamino)methylideneamino]imidazole-4-carboxamide</text>
        <dbReference type="Rhea" id="RHEA:20049"/>
        <dbReference type="ChEBI" id="CHEBI:15377"/>
        <dbReference type="ChEBI" id="CHEBI:58435"/>
        <dbReference type="ChEBI" id="CHEBI:59457"/>
        <dbReference type="EC" id="3.5.4.19"/>
    </reaction>
</comment>
<dbReference type="InterPro" id="IPR038019">
    <property type="entry name" value="PRib_AMP_CycHydrolase_sf"/>
</dbReference>
<dbReference type="InterPro" id="IPR026660">
    <property type="entry name" value="PRA-CH"/>
</dbReference>
<comment type="cofactor">
    <cofactor evidence="7">
        <name>Zn(2+)</name>
        <dbReference type="ChEBI" id="CHEBI:29105"/>
    </cofactor>
    <text evidence="7">Binds 1 zinc ion per subunit.</text>
</comment>
<accession>A0ABT3SW76</accession>
<evidence type="ECO:0000313" key="9">
    <source>
        <dbReference type="EMBL" id="MCX2973865.1"/>
    </source>
</evidence>
<dbReference type="Gene3D" id="3.10.20.810">
    <property type="entry name" value="Phosphoribosyl-AMP cyclohydrolase"/>
    <property type="match status" value="1"/>
</dbReference>
<evidence type="ECO:0000313" key="10">
    <source>
        <dbReference type="Proteomes" id="UP001143307"/>
    </source>
</evidence>
<proteinExistence type="inferred from homology"/>
<dbReference type="NCBIfam" id="NF000768">
    <property type="entry name" value="PRK00051.1"/>
    <property type="match status" value="1"/>
</dbReference>
<keyword evidence="6 7" id="KW-0368">Histidine biosynthesis</keyword>
<protein>
    <recommendedName>
        <fullName evidence="7">Phosphoribosyl-AMP cyclohydrolase</fullName>
        <shortName evidence="7">PRA-CH</shortName>
        <ecNumber evidence="7">3.5.4.19</ecNumber>
    </recommendedName>
</protein>
<dbReference type="EMBL" id="SHNP01000003">
    <property type="protein sequence ID" value="MCX2973865.1"/>
    <property type="molecule type" value="Genomic_DNA"/>
</dbReference>
<dbReference type="EC" id="3.5.4.19" evidence="7"/>
<dbReference type="SUPFAM" id="SSF141734">
    <property type="entry name" value="HisI-like"/>
    <property type="match status" value="1"/>
</dbReference>
<keyword evidence="10" id="KW-1185">Reference proteome</keyword>
<dbReference type="PANTHER" id="PTHR42945:SF1">
    <property type="entry name" value="HISTIDINE BIOSYNTHESIS BIFUNCTIONAL PROTEIN HIS7"/>
    <property type="match status" value="1"/>
</dbReference>
<name>A0ABT3SW76_9GAMM</name>
<comment type="function">
    <text evidence="7">Catalyzes the hydrolysis of the adenine ring of phosphoribosyl-AMP.</text>
</comment>
<feature type="binding site" evidence="7">
    <location>
        <position position="76"/>
    </location>
    <ligand>
        <name>Mg(2+)</name>
        <dbReference type="ChEBI" id="CHEBI:18420"/>
    </ligand>
</feature>
<comment type="cofactor">
    <cofactor evidence="7">
        <name>Mg(2+)</name>
        <dbReference type="ChEBI" id="CHEBI:18420"/>
    </cofactor>
    <text evidence="7">Binds 1 Mg(2+) ion per subunit.</text>
</comment>
<dbReference type="RefSeq" id="WP_279252707.1">
    <property type="nucleotide sequence ID" value="NZ_SHNP01000003.1"/>
</dbReference>
<comment type="subunit">
    <text evidence="7">Homodimer.</text>
</comment>
<comment type="caution">
    <text evidence="9">The sequence shown here is derived from an EMBL/GenBank/DDBJ whole genome shotgun (WGS) entry which is preliminary data.</text>
</comment>
<comment type="similarity">
    <text evidence="7">Belongs to the PRA-CH family.</text>
</comment>
<feature type="binding site" evidence="7">
    <location>
        <position position="80"/>
    </location>
    <ligand>
        <name>Mg(2+)</name>
        <dbReference type="ChEBI" id="CHEBI:18420"/>
    </ligand>
</feature>
<feature type="binding site" evidence="7">
    <location>
        <position position="94"/>
    </location>
    <ligand>
        <name>Zn(2+)</name>
        <dbReference type="ChEBI" id="CHEBI:29105"/>
        <note>ligand shared between dimeric partners</note>
    </ligand>
</feature>
<keyword evidence="3 7" id="KW-0963">Cytoplasm</keyword>
<evidence type="ECO:0000256" key="4">
    <source>
        <dbReference type="ARBA" id="ARBA00022605"/>
    </source>
</evidence>
<gene>
    <name evidence="7 9" type="primary">hisI</name>
    <name evidence="9" type="ORF">EYC87_09770</name>
</gene>
<keyword evidence="7" id="KW-0460">Magnesium</keyword>
<feature type="domain" description="Phosphoribosyl-AMP cyclohydrolase" evidence="8">
    <location>
        <begin position="29"/>
        <end position="103"/>
    </location>
</feature>
<dbReference type="PANTHER" id="PTHR42945">
    <property type="entry name" value="HISTIDINE BIOSYNTHESIS BIFUNCTIONAL PROTEIN"/>
    <property type="match status" value="1"/>
</dbReference>
<feature type="binding site" evidence="7">
    <location>
        <position position="77"/>
    </location>
    <ligand>
        <name>Zn(2+)</name>
        <dbReference type="ChEBI" id="CHEBI:29105"/>
        <note>ligand shared between dimeric partners</note>
    </ligand>
</feature>
<comment type="subcellular location">
    <subcellularLocation>
        <location evidence="7">Cytoplasm</location>
    </subcellularLocation>
</comment>
<dbReference type="HAMAP" id="MF_01021">
    <property type="entry name" value="HisI"/>
    <property type="match status" value="1"/>
</dbReference>
<dbReference type="InterPro" id="IPR002496">
    <property type="entry name" value="PRib_AMP_CycHydrolase_dom"/>
</dbReference>
<evidence type="ECO:0000256" key="6">
    <source>
        <dbReference type="ARBA" id="ARBA00023102"/>
    </source>
</evidence>
<keyword evidence="4 7" id="KW-0028">Amino-acid biosynthesis</keyword>
<evidence type="ECO:0000256" key="1">
    <source>
        <dbReference type="ARBA" id="ARBA00000024"/>
    </source>
</evidence>
<evidence type="ECO:0000256" key="3">
    <source>
        <dbReference type="ARBA" id="ARBA00022490"/>
    </source>
</evidence>
<feature type="binding site" evidence="7">
    <location>
        <position position="78"/>
    </location>
    <ligand>
        <name>Mg(2+)</name>
        <dbReference type="ChEBI" id="CHEBI:18420"/>
    </ligand>
</feature>
<keyword evidence="7" id="KW-0862">Zinc</keyword>
<comment type="pathway">
    <text evidence="2 7">Amino-acid biosynthesis; L-histidine biosynthesis; L-histidine from 5-phospho-alpha-D-ribose 1-diphosphate: step 3/9.</text>
</comment>
<keyword evidence="5 7" id="KW-0378">Hydrolase</keyword>
<sequence>MSLTEHINWNSDGLVAAIAQDWQSGEVLMMAWMNAEALQLTLIEQRAIYYSRSREKLWRKGEQSGNVQQLKELRLDCDGDTVLLKVEQLGGIACHTGRRNCFYRLASASGELSITDEVLREPDDMYGDNKQ</sequence>
<evidence type="ECO:0000256" key="2">
    <source>
        <dbReference type="ARBA" id="ARBA00005169"/>
    </source>
</evidence>
<evidence type="ECO:0000256" key="7">
    <source>
        <dbReference type="HAMAP-Rule" id="MF_01021"/>
    </source>
</evidence>
<dbReference type="Proteomes" id="UP001143307">
    <property type="component" value="Unassembled WGS sequence"/>
</dbReference>
<reference evidence="9" key="1">
    <citation type="submission" date="2019-02" db="EMBL/GenBank/DDBJ databases">
        <authorList>
            <person name="Li S.-H."/>
        </authorList>
    </citation>
    <scope>NUCLEOTIDE SEQUENCE</scope>
    <source>
        <strain evidence="9">IMCC8485</strain>
    </source>
</reference>
<keyword evidence="7" id="KW-0479">Metal-binding</keyword>
<dbReference type="GO" id="GO:0004635">
    <property type="term" value="F:phosphoribosyl-AMP cyclohydrolase activity"/>
    <property type="evidence" value="ECO:0007669"/>
    <property type="project" value="UniProtKB-EC"/>
</dbReference>
<evidence type="ECO:0000256" key="5">
    <source>
        <dbReference type="ARBA" id="ARBA00022801"/>
    </source>
</evidence>
<feature type="binding site" evidence="7">
    <location>
        <position position="101"/>
    </location>
    <ligand>
        <name>Zn(2+)</name>
        <dbReference type="ChEBI" id="CHEBI:29105"/>
        <note>ligand shared between dimeric partners</note>
    </ligand>
</feature>